<protein>
    <submittedName>
        <fullName evidence="1">Uncharacterized protein</fullName>
    </submittedName>
</protein>
<evidence type="ECO:0000313" key="1">
    <source>
        <dbReference type="EMBL" id="VIP03619.1"/>
    </source>
</evidence>
<dbReference type="Proteomes" id="UP000464378">
    <property type="component" value="Chromosome"/>
</dbReference>
<dbReference type="InParanoid" id="A0A6C2YR36"/>
<reference evidence="1" key="1">
    <citation type="submission" date="2019-04" db="EMBL/GenBank/DDBJ databases">
        <authorList>
            <consortium name="Science for Life Laboratories"/>
        </authorList>
    </citation>
    <scope>NUCLEOTIDE SEQUENCE</scope>
    <source>
        <strain evidence="1">MBLW1</strain>
    </source>
</reference>
<name>A0A6C2YR36_9BACT</name>
<dbReference type="AlphaFoldDB" id="A0A6C2YR36"/>
<evidence type="ECO:0000313" key="2">
    <source>
        <dbReference type="Proteomes" id="UP000464378"/>
    </source>
</evidence>
<dbReference type="EMBL" id="LR593887">
    <property type="protein sequence ID" value="VTS04606.1"/>
    <property type="molecule type" value="Genomic_DNA"/>
</dbReference>
<dbReference type="KEGG" id="tim:GMBLW1_03410"/>
<proteinExistence type="predicted"/>
<dbReference type="EMBL" id="LR586016">
    <property type="protein sequence ID" value="VIP03619.1"/>
    <property type="molecule type" value="Genomic_DNA"/>
</dbReference>
<dbReference type="RefSeq" id="WP_162658792.1">
    <property type="nucleotide sequence ID" value="NZ_LR593887.1"/>
</dbReference>
<keyword evidence="2" id="KW-1185">Reference proteome</keyword>
<accession>A0A6C2YR36</accession>
<organism evidence="1">
    <name type="scientific">Tuwongella immobilis</name>
    <dbReference type="NCBI Taxonomy" id="692036"/>
    <lineage>
        <taxon>Bacteria</taxon>
        <taxon>Pseudomonadati</taxon>
        <taxon>Planctomycetota</taxon>
        <taxon>Planctomycetia</taxon>
        <taxon>Gemmatales</taxon>
        <taxon>Gemmataceae</taxon>
        <taxon>Tuwongella</taxon>
    </lineage>
</organism>
<sequence length="136" mass="16060">MRSKRLKLIAIVLIVTISAGITWRLTRQNPMGSDVFNQITIGMPIEEVRAIMILPAGDYTRISIPGEIYEEEVKTKIEGAKPSDYEFTQFHHWRFMWHGITVYCDNDYRVVHVERYKVEPVQWNLKTWLAIFINKF</sequence>
<gene>
    <name evidence="1" type="ORF">GMBLW1_03410</name>
</gene>